<dbReference type="InterPro" id="IPR003439">
    <property type="entry name" value="ABC_transporter-like_ATP-bd"/>
</dbReference>
<evidence type="ECO:0000256" key="3">
    <source>
        <dbReference type="ARBA" id="ARBA00022741"/>
    </source>
</evidence>
<dbReference type="PROSITE" id="PS50893">
    <property type="entry name" value="ABC_TRANSPORTER_2"/>
    <property type="match status" value="1"/>
</dbReference>
<feature type="domain" description="ABC transporter" evidence="6">
    <location>
        <begin position="6"/>
        <end position="231"/>
    </location>
</feature>
<dbReference type="SUPFAM" id="SSF52540">
    <property type="entry name" value="P-loop containing nucleoside triphosphate hydrolases"/>
    <property type="match status" value="1"/>
</dbReference>
<dbReference type="InterPro" id="IPR003593">
    <property type="entry name" value="AAA+_ATPase"/>
</dbReference>
<evidence type="ECO:0000256" key="2">
    <source>
        <dbReference type="ARBA" id="ARBA00022448"/>
    </source>
</evidence>
<keyword evidence="4 7" id="KW-0067">ATP-binding</keyword>
<protein>
    <submittedName>
        <fullName evidence="7">ATP-binding cassette domain-containing protein</fullName>
    </submittedName>
</protein>
<accession>A0ABW2BCE7</accession>
<evidence type="ECO:0000256" key="4">
    <source>
        <dbReference type="ARBA" id="ARBA00022840"/>
    </source>
</evidence>
<comment type="similarity">
    <text evidence="1">Belongs to the ABC transporter superfamily.</text>
</comment>
<reference evidence="8" key="1">
    <citation type="journal article" date="2019" name="Int. J. Syst. Evol. Microbiol.">
        <title>The Global Catalogue of Microorganisms (GCM) 10K type strain sequencing project: providing services to taxonomists for standard genome sequencing and annotation.</title>
        <authorList>
            <consortium name="The Broad Institute Genomics Platform"/>
            <consortium name="The Broad Institute Genome Sequencing Center for Infectious Disease"/>
            <person name="Wu L."/>
            <person name="Ma J."/>
        </authorList>
    </citation>
    <scope>NUCLEOTIDE SEQUENCE [LARGE SCALE GENOMIC DNA]</scope>
    <source>
        <strain evidence="8">CCUG 66188</strain>
    </source>
</reference>
<dbReference type="Pfam" id="PF00005">
    <property type="entry name" value="ABC_tran"/>
    <property type="match status" value="1"/>
</dbReference>
<proteinExistence type="inferred from homology"/>
<keyword evidence="2" id="KW-0813">Transport</keyword>
<dbReference type="GO" id="GO:0005524">
    <property type="term" value="F:ATP binding"/>
    <property type="evidence" value="ECO:0007669"/>
    <property type="project" value="UniProtKB-KW"/>
</dbReference>
<dbReference type="InterPro" id="IPR027417">
    <property type="entry name" value="P-loop_NTPase"/>
</dbReference>
<evidence type="ECO:0000259" key="6">
    <source>
        <dbReference type="PROSITE" id="PS50893"/>
    </source>
</evidence>
<evidence type="ECO:0000313" key="7">
    <source>
        <dbReference type="EMBL" id="MFC6762428.1"/>
    </source>
</evidence>
<dbReference type="InterPro" id="IPR052156">
    <property type="entry name" value="BCAA_Transport_ATP-bd_LivF"/>
</dbReference>
<organism evidence="7 8">
    <name type="scientific">Sulfitobacter porphyrae</name>
    <dbReference type="NCBI Taxonomy" id="1246864"/>
    <lineage>
        <taxon>Bacteria</taxon>
        <taxon>Pseudomonadati</taxon>
        <taxon>Pseudomonadota</taxon>
        <taxon>Alphaproteobacteria</taxon>
        <taxon>Rhodobacterales</taxon>
        <taxon>Roseobacteraceae</taxon>
        <taxon>Sulfitobacter</taxon>
    </lineage>
</organism>
<comment type="caution">
    <text evidence="7">The sequence shown here is derived from an EMBL/GenBank/DDBJ whole genome shotgun (WGS) entry which is preliminary data.</text>
</comment>
<keyword evidence="5" id="KW-0029">Amino-acid transport</keyword>
<keyword evidence="3" id="KW-0547">Nucleotide-binding</keyword>
<keyword evidence="8" id="KW-1185">Reference proteome</keyword>
<dbReference type="Proteomes" id="UP001596353">
    <property type="component" value="Unassembled WGS sequence"/>
</dbReference>
<dbReference type="EMBL" id="JBHSWG010000004">
    <property type="protein sequence ID" value="MFC6762428.1"/>
    <property type="molecule type" value="Genomic_DNA"/>
</dbReference>
<dbReference type="SMART" id="SM00382">
    <property type="entry name" value="AAA"/>
    <property type="match status" value="1"/>
</dbReference>
<gene>
    <name evidence="7" type="ORF">ACFQFQ_27465</name>
</gene>
<dbReference type="Gene3D" id="3.40.50.300">
    <property type="entry name" value="P-loop containing nucleotide triphosphate hydrolases"/>
    <property type="match status" value="1"/>
</dbReference>
<name>A0ABW2BCE7_9RHOB</name>
<evidence type="ECO:0000313" key="8">
    <source>
        <dbReference type="Proteomes" id="UP001596353"/>
    </source>
</evidence>
<dbReference type="PANTHER" id="PTHR43820">
    <property type="entry name" value="HIGH-AFFINITY BRANCHED-CHAIN AMINO ACID TRANSPORT ATP-BINDING PROTEIN LIVF"/>
    <property type="match status" value="1"/>
</dbReference>
<dbReference type="PANTHER" id="PTHR43820:SF2">
    <property type="entry name" value="ABC TRANSPORTER ATP-BINDING PROTEIN"/>
    <property type="match status" value="1"/>
</dbReference>
<evidence type="ECO:0000256" key="1">
    <source>
        <dbReference type="ARBA" id="ARBA00005417"/>
    </source>
</evidence>
<sequence>MSEPLLKLDRISAGYGDLTVLRDISLTVAAGEVLCISGRNGVGKTTLMRLISGALPPQSGTIAMNGQDIAPLEPHARQHIGLSYAPQDSVTFAPLTLRENLSLHHKDHSLDRYQGLFRRFPRIEERLGQVAGTLSGGERKILAFCRVMAEGGSLLCLDEPTEGVQPENITHMAEEIRAAAEAGRGLVVVEQNLSLIEQAADRVIVIDHGEIVHQTRNGPEMRAEILEKLKV</sequence>
<evidence type="ECO:0000256" key="5">
    <source>
        <dbReference type="ARBA" id="ARBA00022970"/>
    </source>
</evidence>